<evidence type="ECO:0000256" key="1">
    <source>
        <dbReference type="ARBA" id="ARBA00006295"/>
    </source>
</evidence>
<evidence type="ECO:0000313" key="8">
    <source>
        <dbReference type="Proteomes" id="UP000467387"/>
    </source>
</evidence>
<feature type="region of interest" description="Disordered" evidence="3">
    <location>
        <begin position="462"/>
        <end position="481"/>
    </location>
</feature>
<dbReference type="SUPFAM" id="SSF110849">
    <property type="entry name" value="ParB/Sulfiredoxin"/>
    <property type="match status" value="1"/>
</dbReference>
<evidence type="ECO:0000313" key="5">
    <source>
        <dbReference type="EMBL" id="KAB7056522.1"/>
    </source>
</evidence>
<feature type="domain" description="ParB-like N-terminal" evidence="4">
    <location>
        <begin position="11"/>
        <end position="104"/>
    </location>
</feature>
<dbReference type="Pfam" id="PF17762">
    <property type="entry name" value="HTH_ParB"/>
    <property type="match status" value="1"/>
</dbReference>
<dbReference type="InterPro" id="IPR036086">
    <property type="entry name" value="ParB/Sulfiredoxin_sf"/>
</dbReference>
<dbReference type="Proteomes" id="UP000432196">
    <property type="component" value="Unassembled WGS sequence"/>
</dbReference>
<keyword evidence="2" id="KW-0159">Chromosome partition</keyword>
<dbReference type="GO" id="GO:0007059">
    <property type="term" value="P:chromosome segregation"/>
    <property type="evidence" value="ECO:0007669"/>
    <property type="project" value="UniProtKB-KW"/>
</dbReference>
<dbReference type="GO" id="GO:0005694">
    <property type="term" value="C:chromosome"/>
    <property type="evidence" value="ECO:0007669"/>
    <property type="project" value="TreeGrafter"/>
</dbReference>
<comment type="caution">
    <text evidence="6">The sequence shown here is derived from an EMBL/GenBank/DDBJ whole genome shotgun (WGS) entry which is preliminary data.</text>
</comment>
<dbReference type="AlphaFoldDB" id="A0A6I1C4G5"/>
<dbReference type="GO" id="GO:0003677">
    <property type="term" value="F:DNA binding"/>
    <property type="evidence" value="ECO:0007669"/>
    <property type="project" value="InterPro"/>
</dbReference>
<protein>
    <submittedName>
        <fullName evidence="6">ParB/RepB/Spo0J family partition protein</fullName>
    </submittedName>
</protein>
<reference evidence="7 8" key="1">
    <citation type="journal article" date="2019" name="Nat. Med.">
        <title>A library of human gut bacterial isolates paired with longitudinal multiomics data enables mechanistic microbiome research.</title>
        <authorList>
            <person name="Poyet M."/>
            <person name="Groussin M."/>
            <person name="Gibbons S.M."/>
            <person name="Avila-Pacheco J."/>
            <person name="Jiang X."/>
            <person name="Kearney S.M."/>
            <person name="Perrotta A.R."/>
            <person name="Berdy B."/>
            <person name="Zhao S."/>
            <person name="Lieberman T.D."/>
            <person name="Swanson P.K."/>
            <person name="Smith M."/>
            <person name="Roesemann S."/>
            <person name="Alexander J.E."/>
            <person name="Rich S.A."/>
            <person name="Livny J."/>
            <person name="Vlamakis H."/>
            <person name="Clish C."/>
            <person name="Bullock K."/>
            <person name="Deik A."/>
            <person name="Scott J."/>
            <person name="Pierce K.A."/>
            <person name="Xavier R.J."/>
            <person name="Alm E.J."/>
        </authorList>
    </citation>
    <scope>NUCLEOTIDE SEQUENCE [LARGE SCALE GENOMIC DNA]</scope>
    <source>
        <strain evidence="6 7">BIOML-A201</strain>
        <strain evidence="5 8">BIOML-A210</strain>
    </source>
</reference>
<dbReference type="SMART" id="SM00470">
    <property type="entry name" value="ParB"/>
    <property type="match status" value="1"/>
</dbReference>
<evidence type="ECO:0000313" key="6">
    <source>
        <dbReference type="EMBL" id="KAB7071881.1"/>
    </source>
</evidence>
<proteinExistence type="inferred from homology"/>
<dbReference type="Proteomes" id="UP000467387">
    <property type="component" value="Unassembled WGS sequence"/>
</dbReference>
<dbReference type="Gene3D" id="3.90.1530.30">
    <property type="match status" value="1"/>
</dbReference>
<dbReference type="PANTHER" id="PTHR33375">
    <property type="entry name" value="CHROMOSOME-PARTITIONING PROTEIN PARB-RELATED"/>
    <property type="match status" value="1"/>
</dbReference>
<dbReference type="InterPro" id="IPR050336">
    <property type="entry name" value="Chromosome_partition/occlusion"/>
</dbReference>
<gene>
    <name evidence="6" type="ORF">GBI83_08555</name>
    <name evidence="5" type="ORF">GBI87_08655</name>
</gene>
<organism evidence="6 7">
    <name type="scientific">Bifidobacterium longum</name>
    <dbReference type="NCBI Taxonomy" id="216816"/>
    <lineage>
        <taxon>Bacteria</taxon>
        <taxon>Bacillati</taxon>
        <taxon>Actinomycetota</taxon>
        <taxon>Actinomycetes</taxon>
        <taxon>Bifidobacteriales</taxon>
        <taxon>Bifidobacteriaceae</taxon>
        <taxon>Bifidobacterium</taxon>
    </lineage>
</organism>
<dbReference type="Gene3D" id="1.10.10.2830">
    <property type="match status" value="1"/>
</dbReference>
<accession>A0A6I1C4G5</accession>
<dbReference type="InterPro" id="IPR041468">
    <property type="entry name" value="HTH_ParB/Spo0J"/>
</dbReference>
<dbReference type="EMBL" id="WDWU01000012">
    <property type="protein sequence ID" value="KAB7056522.1"/>
    <property type="molecule type" value="Genomic_DNA"/>
</dbReference>
<dbReference type="NCBIfam" id="TIGR00180">
    <property type="entry name" value="parB_part"/>
    <property type="match status" value="1"/>
</dbReference>
<dbReference type="InterPro" id="IPR003115">
    <property type="entry name" value="ParB_N"/>
</dbReference>
<dbReference type="RefSeq" id="WP_131264690.1">
    <property type="nucleotide sequence ID" value="NZ_CP043002.1"/>
</dbReference>
<dbReference type="EMBL" id="WDWL01000011">
    <property type="protein sequence ID" value="KAB7071881.1"/>
    <property type="molecule type" value="Genomic_DNA"/>
</dbReference>
<dbReference type="InterPro" id="IPR004437">
    <property type="entry name" value="ParB/RepB/Spo0J"/>
</dbReference>
<dbReference type="PANTHER" id="PTHR33375:SF1">
    <property type="entry name" value="CHROMOSOME-PARTITIONING PROTEIN PARB-RELATED"/>
    <property type="match status" value="1"/>
</dbReference>
<evidence type="ECO:0000256" key="3">
    <source>
        <dbReference type="SAM" id="MobiDB-lite"/>
    </source>
</evidence>
<name>A0A6I1C4G5_BIFLN</name>
<evidence type="ECO:0000256" key="2">
    <source>
        <dbReference type="ARBA" id="ARBA00022829"/>
    </source>
</evidence>
<dbReference type="Pfam" id="PF02195">
    <property type="entry name" value="ParB_N"/>
    <property type="match status" value="1"/>
</dbReference>
<evidence type="ECO:0000313" key="7">
    <source>
        <dbReference type="Proteomes" id="UP000432196"/>
    </source>
</evidence>
<comment type="similarity">
    <text evidence="1">Belongs to the ParB family.</text>
</comment>
<evidence type="ECO:0000259" key="4">
    <source>
        <dbReference type="SMART" id="SM00470"/>
    </source>
</evidence>
<sequence length="481" mass="54164">METNATSPLIVDIPATQLKPNPANPRKSVGDVTELAASIKAQGLQQQLLVTPAGNDKDGKPLYRIVIGHRRYQACIKAGLSMIPCTIRDLTDREEREIMLIENTQRADLTPIEEADGYQGLLDLGASIDELADKTGRSASFVRRRIKIAGIPQTTRGKAKDFSQLTLGQLDALAEFNDDPETQAKLAEKAESPDWRWELENARDHKRMNQWRQAADEYITANHLHAIKVKNLWTDMDGYGATHAPTTSKPFAESWKEYLNNGGNPASLILTTENSCYGWAEPTTPKDPTENTAKVERLKAITAKERERKTKLREYTTTSSRLRREWIRKTSTDWTGQQMRDAIQTLARLETIGTGTYLPTGLDANQRDQMITAYNQISGKPLPDEHKNPKEGIYHLDTTANLNELRRRADKPGQELRQLTLVMLARQEARITPETWDDTGYGSTLKTVNVYYQALAWLGHQPSSREQQALDGSLTTRKDQQ</sequence>